<evidence type="ECO:0000313" key="2">
    <source>
        <dbReference type="EMBL" id="QKG72244.1"/>
    </source>
</evidence>
<protein>
    <submittedName>
        <fullName evidence="2">Metallophosphoesterase</fullName>
    </submittedName>
</protein>
<keyword evidence="3" id="KW-1185">Reference proteome</keyword>
<dbReference type="SUPFAM" id="SSF56300">
    <property type="entry name" value="Metallo-dependent phosphatases"/>
    <property type="match status" value="1"/>
</dbReference>
<dbReference type="Proteomes" id="UP000504693">
    <property type="component" value="Chromosome"/>
</dbReference>
<gene>
    <name evidence="2" type="ORF">HQR01_13190</name>
</gene>
<accession>A0A7D4BPS4</accession>
<dbReference type="PRINTS" id="PR00114">
    <property type="entry name" value="STPHPHTASE"/>
</dbReference>
<dbReference type="KEGG" id="emv:HQR01_13190"/>
<dbReference type="AlphaFoldDB" id="A0A7D4BPS4"/>
<dbReference type="InterPro" id="IPR029052">
    <property type="entry name" value="Metallo-depent_PP-like"/>
</dbReference>
<sequence>MLLVSASAAADSGAQRIVAVGDLHGDYDAWLEIAQASGVSTDGKHWTGGRSMLVQLGDIVDRGPESLKIIRHLQALEKEAAKAGGKVVVLLGNHEAMNVIGDLRYVDPGEYAAFVTRKSERTRKIVWQAMARSLVEQARASDPEATPDSVRAAWMAQTPLGLIEHRRAWSPGGELGAWTADRPALFKAGDILFAHGGMSSEASAETIAAINARYAAALAKGAEVDRSVLDDQLGPIWYRGNVVGAPDQGLRPAPPDELAAALAGMGVSRLVVGHTPSLAGIAAERDGQLIRIDTGISKAYGGPASFLEIVGDETWAHERGLDGQWSRRALPGTPKSGERP</sequence>
<evidence type="ECO:0000313" key="3">
    <source>
        <dbReference type="Proteomes" id="UP000504693"/>
    </source>
</evidence>
<dbReference type="PANTHER" id="PTHR46546:SF4">
    <property type="entry name" value="SHEWANELLA-LIKE PROTEIN PHOSPHATASE 1"/>
    <property type="match status" value="1"/>
</dbReference>
<reference evidence="2 3" key="1">
    <citation type="submission" date="2020-05" db="EMBL/GenBank/DDBJ databases">
        <title>Erythrobacter mangrovi sp. nov., isolated from rhizosphere soil of mangrove plant (Kandelia candel).</title>
        <authorList>
            <person name="Ye Y.H."/>
        </authorList>
    </citation>
    <scope>NUCLEOTIDE SEQUENCE [LARGE SCALE GENOMIC DNA]</scope>
    <source>
        <strain evidence="2 3">EB310</strain>
    </source>
</reference>
<dbReference type="GO" id="GO:0016787">
    <property type="term" value="F:hydrolase activity"/>
    <property type="evidence" value="ECO:0007669"/>
    <property type="project" value="InterPro"/>
</dbReference>
<evidence type="ECO:0000259" key="1">
    <source>
        <dbReference type="Pfam" id="PF00149"/>
    </source>
</evidence>
<dbReference type="InterPro" id="IPR004843">
    <property type="entry name" value="Calcineurin-like_PHP"/>
</dbReference>
<dbReference type="InterPro" id="IPR006186">
    <property type="entry name" value="Ser/Thr-sp_prot-phosphatase"/>
</dbReference>
<feature type="domain" description="Calcineurin-like phosphoesterase" evidence="1">
    <location>
        <begin position="16"/>
        <end position="114"/>
    </location>
</feature>
<dbReference type="EMBL" id="CP053921">
    <property type="protein sequence ID" value="QKG72244.1"/>
    <property type="molecule type" value="Genomic_DNA"/>
</dbReference>
<dbReference type="Gene3D" id="3.60.21.10">
    <property type="match status" value="1"/>
</dbReference>
<dbReference type="RefSeq" id="WP_173215321.1">
    <property type="nucleotide sequence ID" value="NZ_CP053921.1"/>
</dbReference>
<dbReference type="Pfam" id="PF00149">
    <property type="entry name" value="Metallophos"/>
    <property type="match status" value="1"/>
</dbReference>
<dbReference type="PANTHER" id="PTHR46546">
    <property type="entry name" value="SHEWANELLA-LIKE PROTEIN PHOSPHATASE 1"/>
    <property type="match status" value="1"/>
</dbReference>
<proteinExistence type="predicted"/>
<name>A0A7D4BPS4_9SPHN</name>
<organism evidence="2 3">
    <name type="scientific">Erythrobacter mangrovi</name>
    <dbReference type="NCBI Taxonomy" id="2739433"/>
    <lineage>
        <taxon>Bacteria</taxon>
        <taxon>Pseudomonadati</taxon>
        <taxon>Pseudomonadota</taxon>
        <taxon>Alphaproteobacteria</taxon>
        <taxon>Sphingomonadales</taxon>
        <taxon>Erythrobacteraceae</taxon>
        <taxon>Erythrobacter/Porphyrobacter group</taxon>
        <taxon>Erythrobacter</taxon>
    </lineage>
</organism>